<evidence type="ECO:0000313" key="3">
    <source>
        <dbReference type="Proteomes" id="UP000265645"/>
    </source>
</evidence>
<accession>A0A9P2Z0K6</accession>
<reference evidence="3" key="1">
    <citation type="submission" date="2017-08" db="EMBL/GenBank/DDBJ databases">
        <title>Protection against atopic dermatitis through acquisition of Staphylococcus quorum-sensing agr mutations in the skin.</title>
        <authorList>
            <person name="Nakamura Y."/>
            <person name="Takahashi H."/>
            <person name="Takaya A."/>
            <person name="Inoue Y."/>
            <person name="Katayama Y."/>
            <person name="Kusuya Y."/>
            <person name="Shoji T."/>
            <person name="Takada S."/>
            <person name="Nakagawa S."/>
            <person name="Oguma R."/>
            <person name="Ozawa N."/>
            <person name="Yamaide F."/>
            <person name="Suzuki S."/>
            <person name="Villaruz A."/>
            <person name="Otto M."/>
            <person name="Matsue H."/>
            <person name="Nunez G."/>
            <person name="Shimojo N."/>
        </authorList>
    </citation>
    <scope>NUCLEOTIDE SEQUENCE [LARGE SCALE GENOMIC DNA]</scope>
    <source>
        <strain evidence="3">M1K003</strain>
    </source>
</reference>
<dbReference type="Proteomes" id="UP000265645">
    <property type="component" value="Unassembled WGS sequence"/>
</dbReference>
<feature type="transmembrane region" description="Helical" evidence="1">
    <location>
        <begin position="161"/>
        <end position="194"/>
    </location>
</feature>
<proteinExistence type="predicted"/>
<feature type="transmembrane region" description="Helical" evidence="1">
    <location>
        <begin position="14"/>
        <end position="30"/>
    </location>
</feature>
<feature type="transmembrane region" description="Helical" evidence="1">
    <location>
        <begin position="37"/>
        <end position="57"/>
    </location>
</feature>
<keyword evidence="1" id="KW-1133">Transmembrane helix</keyword>
<evidence type="ECO:0000256" key="1">
    <source>
        <dbReference type="SAM" id="Phobius"/>
    </source>
</evidence>
<sequence>MFLSLKTLYRKRTVIWPFYFYTIIRTLSIFKIFDVELNITIFLGALVATFIYFISYMNNVNELITLCLTLAFPAYLLKISRSFEVILLEEKIKNSKIKICDKDRIEREILVKKNLIDELLFPNRVIKKYTLTILIYSIGIIILLLLCNMLSYGIGENVNFIWRLLACYVTSVTVIIVALIIMIMIFDLIIGLLLNFQIFLKNKKYDDFL</sequence>
<dbReference type="AlphaFoldDB" id="A0A9P2Z0K6"/>
<dbReference type="EMBL" id="BDVT01000041">
    <property type="protein sequence ID" value="GBV21819.1"/>
    <property type="molecule type" value="Genomic_DNA"/>
</dbReference>
<comment type="caution">
    <text evidence="2">The sequence shown here is derived from an EMBL/GenBank/DDBJ whole genome shotgun (WGS) entry which is preliminary data.</text>
</comment>
<name>A0A9P2Z0K6_STAAU</name>
<keyword evidence="1" id="KW-0812">Transmembrane</keyword>
<evidence type="ECO:0000313" key="2">
    <source>
        <dbReference type="EMBL" id="GBV21819.1"/>
    </source>
</evidence>
<feature type="transmembrane region" description="Helical" evidence="1">
    <location>
        <begin position="133"/>
        <end position="155"/>
    </location>
</feature>
<organism evidence="2 3">
    <name type="scientific">Staphylococcus aureus</name>
    <dbReference type="NCBI Taxonomy" id="1280"/>
    <lineage>
        <taxon>Bacteria</taxon>
        <taxon>Bacillati</taxon>
        <taxon>Bacillota</taxon>
        <taxon>Bacilli</taxon>
        <taxon>Bacillales</taxon>
        <taxon>Staphylococcaceae</taxon>
        <taxon>Staphylococcus</taxon>
    </lineage>
</organism>
<keyword evidence="1" id="KW-0472">Membrane</keyword>
<protein>
    <submittedName>
        <fullName evidence="2">Uncharacterized protein</fullName>
    </submittedName>
</protein>
<gene>
    <name evidence="2" type="ORF">M1K003_2845</name>
</gene>